<organism evidence="1">
    <name type="scientific">uncultured Caudovirales phage</name>
    <dbReference type="NCBI Taxonomy" id="2100421"/>
    <lineage>
        <taxon>Viruses</taxon>
        <taxon>Duplodnaviria</taxon>
        <taxon>Heunggongvirae</taxon>
        <taxon>Uroviricota</taxon>
        <taxon>Caudoviricetes</taxon>
        <taxon>Peduoviridae</taxon>
        <taxon>Maltschvirus</taxon>
        <taxon>Maltschvirus maltsch</taxon>
    </lineage>
</organism>
<proteinExistence type="predicted"/>
<evidence type="ECO:0000313" key="1">
    <source>
        <dbReference type="EMBL" id="CAB4128276.1"/>
    </source>
</evidence>
<accession>A0A6J5L4P9</accession>
<gene>
    <name evidence="1" type="ORF">UFOVP106_46</name>
</gene>
<protein>
    <submittedName>
        <fullName evidence="1">Uncharacterized protein</fullName>
    </submittedName>
</protein>
<name>A0A6J5L4P9_9CAUD</name>
<reference evidence="1" key="1">
    <citation type="submission" date="2020-04" db="EMBL/GenBank/DDBJ databases">
        <authorList>
            <person name="Chiriac C."/>
            <person name="Salcher M."/>
            <person name="Ghai R."/>
            <person name="Kavagutti S V."/>
        </authorList>
    </citation>
    <scope>NUCLEOTIDE SEQUENCE</scope>
</reference>
<sequence length="107" mass="10953">MSKTTLTRGNVISHTICQLTLPATTFSTTSTDVTISCPGVKSTDKIQAQVDAAMTVGVGIGNVYTSADNAIIVRLLNLTGASVTQAAATLLISVKSCEDSPIPANVV</sequence>
<dbReference type="EMBL" id="LR796225">
    <property type="protein sequence ID" value="CAB4128276.1"/>
    <property type="molecule type" value="Genomic_DNA"/>
</dbReference>